<dbReference type="EMBL" id="FOIA01000020">
    <property type="protein sequence ID" value="SET32374.1"/>
    <property type="molecule type" value="Genomic_DNA"/>
</dbReference>
<reference evidence="3" key="1">
    <citation type="submission" date="2016-10" db="EMBL/GenBank/DDBJ databases">
        <authorList>
            <person name="Varghese N."/>
            <person name="Submissions S."/>
        </authorList>
    </citation>
    <scope>NUCLEOTIDE SEQUENCE [LARGE SCALE GENOMIC DNA]</scope>
    <source>
        <strain evidence="3">Nm71</strain>
    </source>
</reference>
<feature type="region of interest" description="Disordered" evidence="1">
    <location>
        <begin position="61"/>
        <end position="81"/>
    </location>
</feature>
<dbReference type="AlphaFoldDB" id="A0A1I0DIX0"/>
<feature type="compositionally biased region" description="Polar residues" evidence="1">
    <location>
        <begin position="70"/>
        <end position="81"/>
    </location>
</feature>
<evidence type="ECO:0000256" key="1">
    <source>
        <dbReference type="SAM" id="MobiDB-lite"/>
    </source>
</evidence>
<gene>
    <name evidence="2" type="ORF">SAMN05216326_12049</name>
</gene>
<proteinExistence type="predicted"/>
<sequence>MQHLNTLMTATVKICHMNLTYSKSYPWKKRTYNLTEPLTIQSAKQDHKALTNIKYGINANCRLPDHPTNNRRSQTESISMSDVQLQQSFAVPDGFFLRV</sequence>
<evidence type="ECO:0000313" key="3">
    <source>
        <dbReference type="Proteomes" id="UP000199345"/>
    </source>
</evidence>
<name>A0A1I0DIX0_9PROT</name>
<evidence type="ECO:0000313" key="2">
    <source>
        <dbReference type="EMBL" id="SET32374.1"/>
    </source>
</evidence>
<organism evidence="2 3">
    <name type="scientific">Nitrosomonas marina</name>
    <dbReference type="NCBI Taxonomy" id="917"/>
    <lineage>
        <taxon>Bacteria</taxon>
        <taxon>Pseudomonadati</taxon>
        <taxon>Pseudomonadota</taxon>
        <taxon>Betaproteobacteria</taxon>
        <taxon>Nitrosomonadales</taxon>
        <taxon>Nitrosomonadaceae</taxon>
        <taxon>Nitrosomonas</taxon>
    </lineage>
</organism>
<keyword evidence="3" id="KW-1185">Reference proteome</keyword>
<dbReference type="Proteomes" id="UP000199345">
    <property type="component" value="Unassembled WGS sequence"/>
</dbReference>
<protein>
    <submittedName>
        <fullName evidence="2">Uncharacterized protein</fullName>
    </submittedName>
</protein>
<accession>A0A1I0DIX0</accession>